<dbReference type="Proteomes" id="UP001255856">
    <property type="component" value="Unassembled WGS sequence"/>
</dbReference>
<keyword evidence="1" id="KW-0472">Membrane</keyword>
<evidence type="ECO:0000313" key="3">
    <source>
        <dbReference type="Proteomes" id="UP001255856"/>
    </source>
</evidence>
<protein>
    <submittedName>
        <fullName evidence="2">Uncharacterized protein</fullName>
    </submittedName>
</protein>
<keyword evidence="1" id="KW-1133">Transmembrane helix</keyword>
<dbReference type="AlphaFoldDB" id="A0AAD9IL42"/>
<reference evidence="2" key="1">
    <citation type="submission" date="2021-01" db="EMBL/GenBank/DDBJ databases">
        <authorList>
            <person name="Eckstrom K.M.E."/>
        </authorList>
    </citation>
    <scope>NUCLEOTIDE SEQUENCE</scope>
    <source>
        <strain evidence="2">UVCC 0001</strain>
    </source>
</reference>
<sequence length="319" mass="36347">MLDSYKWRQRLKSNGYRKFPPALVVVVAGKSFDESRWGPDLSTGMIDIAILSYAKPGSVTCRACVHIFYGNGSKWHLVDQVTRTGTYQHIKTQYAAISFVDDDLEFHGKPVMSTVVEAVYKYRLLMAQPSLCHQENCFSPYKELFQKEELAMHYTNFIEIMAPVFEMEFFDEMVRPTLYRAYYGWMLDYIWPWLLGYPTDRIAVAPTSLYVMASAPRGPYEEMDAQSKEWRYSTTLRTARGYSPGGADVVGTVPLAGSALRARPCQLFSCVQLPGGGRYSQGLTVSKTLAFCLAAAGAALLLPCLWRWSRKHRRRFPRQ</sequence>
<evidence type="ECO:0000313" key="2">
    <source>
        <dbReference type="EMBL" id="KAK2077967.1"/>
    </source>
</evidence>
<proteinExistence type="predicted"/>
<accession>A0AAD9IL42</accession>
<feature type="transmembrane region" description="Helical" evidence="1">
    <location>
        <begin position="288"/>
        <end position="308"/>
    </location>
</feature>
<dbReference type="EMBL" id="JASFZW010000005">
    <property type="protein sequence ID" value="KAK2077967.1"/>
    <property type="molecule type" value="Genomic_DNA"/>
</dbReference>
<keyword evidence="3" id="KW-1185">Reference proteome</keyword>
<comment type="caution">
    <text evidence="2">The sequence shown here is derived from an EMBL/GenBank/DDBJ whole genome shotgun (WGS) entry which is preliminary data.</text>
</comment>
<gene>
    <name evidence="2" type="ORF">QBZ16_003835</name>
</gene>
<keyword evidence="1" id="KW-0812">Transmembrane</keyword>
<evidence type="ECO:0000256" key="1">
    <source>
        <dbReference type="SAM" id="Phobius"/>
    </source>
</evidence>
<name>A0AAD9IL42_PROWI</name>
<organism evidence="2 3">
    <name type="scientific">Prototheca wickerhamii</name>
    <dbReference type="NCBI Taxonomy" id="3111"/>
    <lineage>
        <taxon>Eukaryota</taxon>
        <taxon>Viridiplantae</taxon>
        <taxon>Chlorophyta</taxon>
        <taxon>core chlorophytes</taxon>
        <taxon>Trebouxiophyceae</taxon>
        <taxon>Chlorellales</taxon>
        <taxon>Chlorellaceae</taxon>
        <taxon>Prototheca</taxon>
    </lineage>
</organism>